<keyword evidence="1" id="KW-0472">Membrane</keyword>
<reference evidence="4" key="1">
    <citation type="submission" date="2023-07" db="EMBL/GenBank/DDBJ databases">
        <title>30 novel species of actinomycetes from the DSMZ collection.</title>
        <authorList>
            <person name="Nouioui I."/>
        </authorList>
    </citation>
    <scope>NUCLEOTIDE SEQUENCE [LARGE SCALE GENOMIC DNA]</scope>
    <source>
        <strain evidence="4">DSM 45834</strain>
    </source>
</reference>
<dbReference type="Proteomes" id="UP001183202">
    <property type="component" value="Unassembled WGS sequence"/>
</dbReference>
<proteinExistence type="predicted"/>
<feature type="transmembrane region" description="Helical" evidence="1">
    <location>
        <begin position="229"/>
        <end position="249"/>
    </location>
</feature>
<dbReference type="InterPro" id="IPR025565">
    <property type="entry name" value="DUF4328"/>
</dbReference>
<evidence type="ECO:0000259" key="2">
    <source>
        <dbReference type="Pfam" id="PF14219"/>
    </source>
</evidence>
<feature type="transmembrane region" description="Helical" evidence="1">
    <location>
        <begin position="261"/>
        <end position="288"/>
    </location>
</feature>
<feature type="transmembrane region" description="Helical" evidence="1">
    <location>
        <begin position="141"/>
        <end position="174"/>
    </location>
</feature>
<keyword evidence="1" id="KW-0812">Transmembrane</keyword>
<feature type="domain" description="DUF4328" evidence="2">
    <location>
        <begin position="128"/>
        <end position="285"/>
    </location>
</feature>
<comment type="caution">
    <text evidence="3">The sequence shown here is derived from an EMBL/GenBank/DDBJ whole genome shotgun (WGS) entry which is preliminary data.</text>
</comment>
<protein>
    <submittedName>
        <fullName evidence="3">DUF4328 domain-containing protein</fullName>
    </submittedName>
</protein>
<keyword evidence="1" id="KW-1133">Transmembrane helix</keyword>
<organism evidence="3 4">
    <name type="scientific">Pseudonocardia charpentierae</name>
    <dbReference type="NCBI Taxonomy" id="3075545"/>
    <lineage>
        <taxon>Bacteria</taxon>
        <taxon>Bacillati</taxon>
        <taxon>Actinomycetota</taxon>
        <taxon>Actinomycetes</taxon>
        <taxon>Pseudonocardiales</taxon>
        <taxon>Pseudonocardiaceae</taxon>
        <taxon>Pseudonocardia</taxon>
    </lineage>
</organism>
<gene>
    <name evidence="3" type="ORF">RM445_02475</name>
</gene>
<evidence type="ECO:0000256" key="1">
    <source>
        <dbReference type="SAM" id="Phobius"/>
    </source>
</evidence>
<keyword evidence="4" id="KW-1185">Reference proteome</keyword>
<dbReference type="RefSeq" id="WP_311554275.1">
    <property type="nucleotide sequence ID" value="NZ_JAVREJ010000001.1"/>
</dbReference>
<dbReference type="Pfam" id="PF14219">
    <property type="entry name" value="DUF4328"/>
    <property type="match status" value="1"/>
</dbReference>
<evidence type="ECO:0000313" key="4">
    <source>
        <dbReference type="Proteomes" id="UP001183202"/>
    </source>
</evidence>
<feature type="transmembrane region" description="Helical" evidence="1">
    <location>
        <begin position="94"/>
        <end position="121"/>
    </location>
</feature>
<dbReference type="EMBL" id="JAVREJ010000001">
    <property type="protein sequence ID" value="MDT0348386.1"/>
    <property type="molecule type" value="Genomic_DNA"/>
</dbReference>
<sequence>MSVPAGMPCPRCGHVSDAAGGPFCPHCGRYLATLQWVAEPPASTVATLPVPQPTRYVGPPRYAQPPKWGFPAAPWAVPDTSAPSVPAERTARSLAAVAVPLLWALAAVALLAGGAEIWRYVLLLASREGALSADAVAASDALVLAAGTGTVLLGLASGCFVVAWSLHAAVAAAARTGSRPSRSWREIVLGWVVPGWNLAVAGPVFAEIEHGALDRAPDRRPQPSRLVRVWWLLWVVGGVIAAVVLAWSWRTGVQARADGVVLHAVLDLVAAATAGVTAVLVGRLTALLNPVRAPRRRLLLAVQDGAATASDGDLARSVTPPTAAPASPA</sequence>
<accession>A0ABU2N394</accession>
<name>A0ABU2N394_9PSEU</name>
<evidence type="ECO:0000313" key="3">
    <source>
        <dbReference type="EMBL" id="MDT0348386.1"/>
    </source>
</evidence>